<dbReference type="KEGG" id="dpx:DAPPUDRAFT_250417"/>
<accession>E9GYJ1</accession>
<dbReference type="HOGENOM" id="CLU_577805_0_0_1"/>
<sequence>MNYSTNGGSKERGSILSVLGLFKPEDRAEDARHIQSRKSGSDFSVSLVICLDTVNHIHSLKLQFGSNGRNSKKDNAHRKKTLTYYKLYLHRKGSPKLEILYGGLVGLSVFFSCIACIILHVSHYLLLGDSPPTGCQEQLTFRVESDIPVAVGTRDRGLGADSSMFRGIRAVAGCVYLASRPIVSAATVSPPRSWRQQQTVETLLRFPFINFLANPCGFMAASSTMNPTQPSWPGIATERPVNQFDSNVQQATPAPLRTLDTNATLEQQTLGFLGPLRDRYANRNYTNEERSALAQEFKLVVLEAMHLARHIYPPSGLQQCDGIQLQSLPNDDLLVSPKGEIQLEEVYRGMMITAAHLHLMIRDAYDSARFCPSENHAQHQNIRQLTGKVETSMCLILHSAIGAEDYDNSNFFRVAEQVLKSNVHRYYDCSAREIRGCLVVRFADRIFAGIQRALFYTEAPQTSTVPYVSEQSS</sequence>
<dbReference type="Proteomes" id="UP000000305">
    <property type="component" value="Unassembled WGS sequence"/>
</dbReference>
<feature type="transmembrane region" description="Helical" evidence="1">
    <location>
        <begin position="99"/>
        <end position="126"/>
    </location>
</feature>
<organism evidence="2 3">
    <name type="scientific">Daphnia pulex</name>
    <name type="common">Water flea</name>
    <dbReference type="NCBI Taxonomy" id="6669"/>
    <lineage>
        <taxon>Eukaryota</taxon>
        <taxon>Metazoa</taxon>
        <taxon>Ecdysozoa</taxon>
        <taxon>Arthropoda</taxon>
        <taxon>Crustacea</taxon>
        <taxon>Branchiopoda</taxon>
        <taxon>Diplostraca</taxon>
        <taxon>Cladocera</taxon>
        <taxon>Anomopoda</taxon>
        <taxon>Daphniidae</taxon>
        <taxon>Daphnia</taxon>
    </lineage>
</organism>
<keyword evidence="1" id="KW-0812">Transmembrane</keyword>
<evidence type="ECO:0000256" key="1">
    <source>
        <dbReference type="SAM" id="Phobius"/>
    </source>
</evidence>
<dbReference type="OrthoDB" id="6336626at2759"/>
<reference evidence="2 3" key="1">
    <citation type="journal article" date="2011" name="Science">
        <title>The ecoresponsive genome of Daphnia pulex.</title>
        <authorList>
            <person name="Colbourne J.K."/>
            <person name="Pfrender M.E."/>
            <person name="Gilbert D."/>
            <person name="Thomas W.K."/>
            <person name="Tucker A."/>
            <person name="Oakley T.H."/>
            <person name="Tokishita S."/>
            <person name="Aerts A."/>
            <person name="Arnold G.J."/>
            <person name="Basu M.K."/>
            <person name="Bauer D.J."/>
            <person name="Caceres C.E."/>
            <person name="Carmel L."/>
            <person name="Casola C."/>
            <person name="Choi J.H."/>
            <person name="Detter J.C."/>
            <person name="Dong Q."/>
            <person name="Dusheyko S."/>
            <person name="Eads B.D."/>
            <person name="Frohlich T."/>
            <person name="Geiler-Samerotte K.A."/>
            <person name="Gerlach D."/>
            <person name="Hatcher P."/>
            <person name="Jogdeo S."/>
            <person name="Krijgsveld J."/>
            <person name="Kriventseva E.V."/>
            <person name="Kultz D."/>
            <person name="Laforsch C."/>
            <person name="Lindquist E."/>
            <person name="Lopez J."/>
            <person name="Manak J.R."/>
            <person name="Muller J."/>
            <person name="Pangilinan J."/>
            <person name="Patwardhan R.P."/>
            <person name="Pitluck S."/>
            <person name="Pritham E.J."/>
            <person name="Rechtsteiner A."/>
            <person name="Rho M."/>
            <person name="Rogozin I.B."/>
            <person name="Sakarya O."/>
            <person name="Salamov A."/>
            <person name="Schaack S."/>
            <person name="Shapiro H."/>
            <person name="Shiga Y."/>
            <person name="Skalitzky C."/>
            <person name="Smith Z."/>
            <person name="Souvorov A."/>
            <person name="Sung W."/>
            <person name="Tang Z."/>
            <person name="Tsuchiya D."/>
            <person name="Tu H."/>
            <person name="Vos H."/>
            <person name="Wang M."/>
            <person name="Wolf Y.I."/>
            <person name="Yamagata H."/>
            <person name="Yamada T."/>
            <person name="Ye Y."/>
            <person name="Shaw J.R."/>
            <person name="Andrews J."/>
            <person name="Crease T.J."/>
            <person name="Tang H."/>
            <person name="Lucas S.M."/>
            <person name="Robertson H.M."/>
            <person name="Bork P."/>
            <person name="Koonin E.V."/>
            <person name="Zdobnov E.M."/>
            <person name="Grigoriev I.V."/>
            <person name="Lynch M."/>
            <person name="Boore J.L."/>
        </authorList>
    </citation>
    <scope>NUCLEOTIDE SEQUENCE [LARGE SCALE GENOMIC DNA]</scope>
</reference>
<evidence type="ECO:0000313" key="2">
    <source>
        <dbReference type="EMBL" id="EFX75403.1"/>
    </source>
</evidence>
<keyword evidence="1" id="KW-0472">Membrane</keyword>
<dbReference type="InParanoid" id="E9GYJ1"/>
<proteinExistence type="predicted"/>
<evidence type="ECO:0000313" key="3">
    <source>
        <dbReference type="Proteomes" id="UP000000305"/>
    </source>
</evidence>
<keyword evidence="1" id="KW-1133">Transmembrane helix</keyword>
<dbReference type="EMBL" id="GL732575">
    <property type="protein sequence ID" value="EFX75403.1"/>
    <property type="molecule type" value="Genomic_DNA"/>
</dbReference>
<name>E9GYJ1_DAPPU</name>
<protein>
    <submittedName>
        <fullName evidence="2">Uncharacterized protein</fullName>
    </submittedName>
</protein>
<dbReference type="PhylomeDB" id="E9GYJ1"/>
<dbReference type="AlphaFoldDB" id="E9GYJ1"/>
<keyword evidence="3" id="KW-1185">Reference proteome</keyword>
<gene>
    <name evidence="2" type="ORF">DAPPUDRAFT_250417</name>
</gene>